<evidence type="ECO:0000256" key="2">
    <source>
        <dbReference type="ARBA" id="ARBA00023136"/>
    </source>
</evidence>
<dbReference type="InterPro" id="IPR036942">
    <property type="entry name" value="Beta-barrel_TonB_sf"/>
</dbReference>
<organism evidence="6 7">
    <name type="scientific">Pedobacter insulae</name>
    <dbReference type="NCBI Taxonomy" id="414048"/>
    <lineage>
        <taxon>Bacteria</taxon>
        <taxon>Pseudomonadati</taxon>
        <taxon>Bacteroidota</taxon>
        <taxon>Sphingobacteriia</taxon>
        <taxon>Sphingobacteriales</taxon>
        <taxon>Sphingobacteriaceae</taxon>
        <taxon>Pedobacter</taxon>
    </lineage>
</organism>
<evidence type="ECO:0000313" key="7">
    <source>
        <dbReference type="Proteomes" id="UP000199666"/>
    </source>
</evidence>
<feature type="signal peptide" evidence="4">
    <location>
        <begin position="1"/>
        <end position="19"/>
    </location>
</feature>
<evidence type="ECO:0000256" key="4">
    <source>
        <dbReference type="SAM" id="SignalP"/>
    </source>
</evidence>
<dbReference type="RefSeq" id="WP_090995371.1">
    <property type="nucleotide sequence ID" value="NZ_FOPP01000008.1"/>
</dbReference>
<comment type="subcellular location">
    <subcellularLocation>
        <location evidence="1">Cell outer membrane</location>
    </subcellularLocation>
</comment>
<dbReference type="InterPro" id="IPR008969">
    <property type="entry name" value="CarboxyPept-like_regulatory"/>
</dbReference>
<dbReference type="Pfam" id="PF14905">
    <property type="entry name" value="OMP_b-brl_3"/>
    <property type="match status" value="1"/>
</dbReference>
<accession>A0A1I2YV28</accession>
<feature type="chain" id="PRO_5011481481" evidence="4">
    <location>
        <begin position="20"/>
        <end position="929"/>
    </location>
</feature>
<keyword evidence="2" id="KW-0472">Membrane</keyword>
<gene>
    <name evidence="6" type="ORF">SAMN04489864_108105</name>
</gene>
<keyword evidence="7" id="KW-1185">Reference proteome</keyword>
<reference evidence="6 7" key="1">
    <citation type="submission" date="2016-10" db="EMBL/GenBank/DDBJ databases">
        <authorList>
            <person name="de Groot N.N."/>
        </authorList>
    </citation>
    <scope>NUCLEOTIDE SEQUENCE [LARGE SCALE GENOMIC DNA]</scope>
    <source>
        <strain evidence="6 7">DSM 18684</strain>
    </source>
</reference>
<dbReference type="Proteomes" id="UP000199666">
    <property type="component" value="Unassembled WGS sequence"/>
</dbReference>
<dbReference type="SUPFAM" id="SSF49464">
    <property type="entry name" value="Carboxypeptidase regulatory domain-like"/>
    <property type="match status" value="1"/>
</dbReference>
<dbReference type="InterPro" id="IPR041700">
    <property type="entry name" value="OMP_b-brl_3"/>
</dbReference>
<name>A0A1I2YV28_9SPHI</name>
<sequence>MKKLSLTFFLCALCICVFAQSPSYIKGIVADSAANTKLRNATISILNAKDSTLYKFTRAAENGAFEIQPMRSGNFILLLTYPEYADYVYHFKLDEGNLSFNFGTVNMKLKATLLNEVIIKGQAAAIKIKGDTTEFNAGSYTIQPNDKVEDLLRKLPGIQVDKDGKITAQGKTVPKVLVDGEEFFGDDPTLVTKNLRADMVDKVQLYEKKSDQASFTGVDDGEKTQTINIKLKEDKKNGFFGKVDIGGGTDDFYAGQVLFNKFKAKEKFSFFGTASNTGKTGLSWDDNNKYGGGGGDVQFIDGGMMIMGGGGDELESWGGRYNGEGIPIARNAGAHYDLKWNDDKESINTNYKIGSLRVDGTKNILTQRNLPEGIINSNQDQLTNNYIFRHKLDATYQIKLDTTSNLKVTVSGTSKNNETANNFSSEGRREDNSLLNTELRDLDNKGDEQIFNVSAFYTKKLKKPGRNYSLNLSQMINERNSEGYLYSKNEFFDVNGVLNKTELTDQLKTNKASNSFFFTNLTYTEPINKKLSVVLNYGLSINNASADRKSYNASTPGQYDMLDNQFSNNFTSQQLSNQGGAILSYKHKKSTLNGGLKLNTVNFDQLDKVNDISYERTFVNWMPQARYQYRFSQYRAFGLSYNGRTSQPSVSQLQPVAVNDDVLNIPIGNPNLKPSYSNNFNFEYNSFKVISNTSLFFYGSFNFTNNQIVNNTTTDKLTGKSQYQFINLKDETPTNYYVNSYFSKKIKKIELSVDVELGMSGNTSYNYVNDVLNETKNNSYNAGVGLSKHKEKKYSFNISFGPAYNTQQSSLNENINNNGLSYAGYGSFTIYLPAKIQISSDARYNYTAKTASFDQSFEQTIVNSSVSKTFFKGDNLKLSLSGNDLLNQNTGFQRYASASTITQTKYNTIKRYFMFSLIWDFNKMGGVKK</sequence>
<evidence type="ECO:0000256" key="1">
    <source>
        <dbReference type="ARBA" id="ARBA00004442"/>
    </source>
</evidence>
<dbReference type="OrthoDB" id="1086219at2"/>
<keyword evidence="3" id="KW-0998">Cell outer membrane</keyword>
<evidence type="ECO:0000313" key="6">
    <source>
        <dbReference type="EMBL" id="SFH29523.1"/>
    </source>
</evidence>
<dbReference type="STRING" id="414048.SAMN04489864_108105"/>
<evidence type="ECO:0000259" key="5">
    <source>
        <dbReference type="Pfam" id="PF14905"/>
    </source>
</evidence>
<proteinExistence type="predicted"/>
<protein>
    <submittedName>
        <fullName evidence="6">Outer membrane receptor proteins, mostly Fe transport</fullName>
    </submittedName>
</protein>
<dbReference type="Gene3D" id="2.40.170.20">
    <property type="entry name" value="TonB-dependent receptor, beta-barrel domain"/>
    <property type="match status" value="1"/>
</dbReference>
<feature type="domain" description="Outer membrane protein beta-barrel" evidence="5">
    <location>
        <begin position="459"/>
        <end position="778"/>
    </location>
</feature>
<dbReference type="AlphaFoldDB" id="A0A1I2YV28"/>
<dbReference type="EMBL" id="FOPP01000008">
    <property type="protein sequence ID" value="SFH29523.1"/>
    <property type="molecule type" value="Genomic_DNA"/>
</dbReference>
<evidence type="ECO:0000256" key="3">
    <source>
        <dbReference type="ARBA" id="ARBA00023237"/>
    </source>
</evidence>
<keyword evidence="6" id="KW-0675">Receptor</keyword>
<dbReference type="GO" id="GO:0009279">
    <property type="term" value="C:cell outer membrane"/>
    <property type="evidence" value="ECO:0007669"/>
    <property type="project" value="UniProtKB-SubCell"/>
</dbReference>
<keyword evidence="4" id="KW-0732">Signal</keyword>
<dbReference type="SUPFAM" id="SSF56935">
    <property type="entry name" value="Porins"/>
    <property type="match status" value="1"/>
</dbReference>